<evidence type="ECO:0000313" key="2">
    <source>
        <dbReference type="EMBL" id="UUY06056.1"/>
    </source>
</evidence>
<gene>
    <name evidence="2" type="ORF">LRS13_11240</name>
</gene>
<dbReference type="InterPro" id="IPR038555">
    <property type="entry name" value="Zincin_1_sf"/>
</dbReference>
<keyword evidence="1" id="KW-0812">Transmembrane</keyword>
<keyword evidence="3" id="KW-1185">Reference proteome</keyword>
<reference evidence="3" key="1">
    <citation type="submission" date="2021-11" db="EMBL/GenBank/DDBJ databases">
        <title>Cultivation dependent microbiological survey of springs from the worlds oldest radium mine currently devoted to the extraction of radon-saturated water.</title>
        <authorList>
            <person name="Kapinusova G."/>
            <person name="Smrhova T."/>
            <person name="Strejcek M."/>
            <person name="Suman J."/>
            <person name="Jani K."/>
            <person name="Pajer P."/>
            <person name="Uhlik O."/>
        </authorList>
    </citation>
    <scope>NUCLEOTIDE SEQUENCE [LARGE SCALE GENOMIC DNA]</scope>
    <source>
        <strain evidence="3">J379</strain>
    </source>
</reference>
<accession>A0ABY5PN51</accession>
<organism evidence="2 3">
    <name type="scientific">Svornostia abyssi</name>
    <dbReference type="NCBI Taxonomy" id="2898438"/>
    <lineage>
        <taxon>Bacteria</taxon>
        <taxon>Bacillati</taxon>
        <taxon>Actinomycetota</taxon>
        <taxon>Thermoleophilia</taxon>
        <taxon>Solirubrobacterales</taxon>
        <taxon>Baekduiaceae</taxon>
        <taxon>Svornostia</taxon>
    </lineage>
</organism>
<dbReference type="Gene3D" id="3.30.2010.20">
    <property type="match status" value="1"/>
</dbReference>
<dbReference type="CDD" id="cd12952">
    <property type="entry name" value="MMP_ACEL2062"/>
    <property type="match status" value="1"/>
</dbReference>
<keyword evidence="1" id="KW-0472">Membrane</keyword>
<feature type="transmembrane region" description="Helical" evidence="1">
    <location>
        <begin position="43"/>
        <end position="62"/>
    </location>
</feature>
<protein>
    <submittedName>
        <fullName evidence="2">Metallopeptidase family protein</fullName>
    </submittedName>
</protein>
<dbReference type="Proteomes" id="UP001058860">
    <property type="component" value="Chromosome"/>
</dbReference>
<sequence>MRPSHPGRRIAVAAGVALAVGLTAITLLNGFSSVAPIRLLQGAAIVVLAIFALGSVLASIGLRIAGWEEPESEEEFERIVERSERLARDGTAAEPDEMEFAELDPYDDEDFEELVQDALDELPDLLQRALARNVAVVISDGGRKAGAYGLYHGDTVARDNYPDRIIIYRDTLRRDFGHDPDLLRFEVTKTVRHELAHHLGADELGVRELGL</sequence>
<keyword evidence="1" id="KW-1133">Transmembrane helix</keyword>
<name>A0ABY5PN51_9ACTN</name>
<feature type="transmembrane region" description="Helical" evidence="1">
    <location>
        <begin position="12"/>
        <end position="31"/>
    </location>
</feature>
<proteinExistence type="predicted"/>
<evidence type="ECO:0000256" key="1">
    <source>
        <dbReference type="SAM" id="Phobius"/>
    </source>
</evidence>
<dbReference type="InterPro" id="IPR010428">
    <property type="entry name" value="Zincin_1"/>
</dbReference>
<dbReference type="RefSeq" id="WP_353866487.1">
    <property type="nucleotide sequence ID" value="NZ_CP088295.1"/>
</dbReference>
<dbReference type="SUPFAM" id="SSF55486">
    <property type="entry name" value="Metalloproteases ('zincins'), catalytic domain"/>
    <property type="match status" value="1"/>
</dbReference>
<dbReference type="EMBL" id="CP088295">
    <property type="protein sequence ID" value="UUY06056.1"/>
    <property type="molecule type" value="Genomic_DNA"/>
</dbReference>
<evidence type="ECO:0000313" key="3">
    <source>
        <dbReference type="Proteomes" id="UP001058860"/>
    </source>
</evidence>
<dbReference type="Pfam" id="PF06262">
    <property type="entry name" value="Zincin_1"/>
    <property type="match status" value="1"/>
</dbReference>